<proteinExistence type="predicted"/>
<organism evidence="1 3">
    <name type="scientific">Rotaria magnacalcarata</name>
    <dbReference type="NCBI Taxonomy" id="392030"/>
    <lineage>
        <taxon>Eukaryota</taxon>
        <taxon>Metazoa</taxon>
        <taxon>Spiralia</taxon>
        <taxon>Gnathifera</taxon>
        <taxon>Rotifera</taxon>
        <taxon>Eurotatoria</taxon>
        <taxon>Bdelloidea</taxon>
        <taxon>Philodinida</taxon>
        <taxon>Philodinidae</taxon>
        <taxon>Rotaria</taxon>
    </lineage>
</organism>
<protein>
    <submittedName>
        <fullName evidence="1">Uncharacterized protein</fullName>
    </submittedName>
</protein>
<gene>
    <name evidence="1" type="ORF">BYL167_LOCUS37997</name>
    <name evidence="2" type="ORF">GIL414_LOCUS53354</name>
</gene>
<dbReference type="EMBL" id="CAJOBH010087570">
    <property type="protein sequence ID" value="CAF4548308.1"/>
    <property type="molecule type" value="Genomic_DNA"/>
</dbReference>
<comment type="caution">
    <text evidence="1">The sequence shown here is derived from an EMBL/GenBank/DDBJ whole genome shotgun (WGS) entry which is preliminary data.</text>
</comment>
<dbReference type="Proteomes" id="UP000681967">
    <property type="component" value="Unassembled WGS sequence"/>
</dbReference>
<sequence length="58" mass="6657">PVLRVQVKEALEHTFEGVVDNIEKLQIDITDPFERLLPFHRAKNDHGELIIALSPVRV</sequence>
<accession>A0A8S2YGG5</accession>
<dbReference type="EMBL" id="CAJOBJ010184852">
    <property type="protein sequence ID" value="CAF4931960.1"/>
    <property type="molecule type" value="Genomic_DNA"/>
</dbReference>
<evidence type="ECO:0000313" key="1">
    <source>
        <dbReference type="EMBL" id="CAF4548308.1"/>
    </source>
</evidence>
<name>A0A8S2YGG5_9BILA</name>
<reference evidence="1" key="1">
    <citation type="submission" date="2021-02" db="EMBL/GenBank/DDBJ databases">
        <authorList>
            <person name="Nowell W R."/>
        </authorList>
    </citation>
    <scope>NUCLEOTIDE SEQUENCE</scope>
</reference>
<dbReference type="AlphaFoldDB" id="A0A8S2YGG5"/>
<evidence type="ECO:0000313" key="2">
    <source>
        <dbReference type="EMBL" id="CAF4931960.1"/>
    </source>
</evidence>
<feature type="non-terminal residue" evidence="1">
    <location>
        <position position="1"/>
    </location>
</feature>
<feature type="non-terminal residue" evidence="1">
    <location>
        <position position="58"/>
    </location>
</feature>
<dbReference type="Proteomes" id="UP000681720">
    <property type="component" value="Unassembled WGS sequence"/>
</dbReference>
<evidence type="ECO:0000313" key="3">
    <source>
        <dbReference type="Proteomes" id="UP000681967"/>
    </source>
</evidence>